<accession>D1PR96</accession>
<sequence length="52" mass="6232">MYKYELIPEKRSRGMLPLLDKRAIPWYTLPIHRTTQKKDERWGPVLRPPGKA</sequence>
<dbReference type="HOGENOM" id="CLU_3085474_0_0_9"/>
<proteinExistence type="predicted"/>
<comment type="caution">
    <text evidence="1">The sequence shown here is derived from an EMBL/GenBank/DDBJ whole genome shotgun (WGS) entry which is preliminary data.</text>
</comment>
<dbReference type="STRING" id="411471.SUBVAR_06925"/>
<name>D1PR96_9FIRM</name>
<gene>
    <name evidence="1" type="ORF">SUBVAR_06925</name>
</gene>
<keyword evidence="2" id="KW-1185">Reference proteome</keyword>
<dbReference type="AlphaFoldDB" id="D1PR96"/>
<organism evidence="1 2">
    <name type="scientific">Subdoligranulum variabile DSM 15176</name>
    <dbReference type="NCBI Taxonomy" id="411471"/>
    <lineage>
        <taxon>Bacteria</taxon>
        <taxon>Bacillati</taxon>
        <taxon>Bacillota</taxon>
        <taxon>Clostridia</taxon>
        <taxon>Eubacteriales</taxon>
        <taxon>Oscillospiraceae</taxon>
        <taxon>Subdoligranulum</taxon>
    </lineage>
</organism>
<evidence type="ECO:0000313" key="2">
    <source>
        <dbReference type="Proteomes" id="UP000003438"/>
    </source>
</evidence>
<reference evidence="1" key="1">
    <citation type="submission" date="2009-12" db="EMBL/GenBank/DDBJ databases">
        <authorList>
            <person name="Weinstock G."/>
            <person name="Sodergren E."/>
            <person name="Clifton S."/>
            <person name="Fulton L."/>
            <person name="Fulton B."/>
            <person name="Courtney L."/>
            <person name="Fronick C."/>
            <person name="Harrison M."/>
            <person name="Strong C."/>
            <person name="Farmer C."/>
            <person name="Delahaunty K."/>
            <person name="Markovic C."/>
            <person name="Hall O."/>
            <person name="Minx P."/>
            <person name="Tomlinson C."/>
            <person name="Mitreva M."/>
            <person name="Nelson J."/>
            <person name="Hou S."/>
            <person name="Wollam A."/>
            <person name="Pepin K.H."/>
            <person name="Johnson M."/>
            <person name="Bhonagiri V."/>
            <person name="Nash W.E."/>
            <person name="Warren W."/>
            <person name="Chinwalla A."/>
            <person name="Mardis E.R."/>
            <person name="Wilson R.K."/>
        </authorList>
    </citation>
    <scope>NUCLEOTIDE SEQUENCE [LARGE SCALE GENOMIC DNA]</scope>
    <source>
        <strain evidence="1">DSM 15176</strain>
    </source>
</reference>
<dbReference type="EMBL" id="ACBY02000056">
    <property type="protein sequence ID" value="EFB74798.1"/>
    <property type="molecule type" value="Genomic_DNA"/>
</dbReference>
<evidence type="ECO:0000313" key="1">
    <source>
        <dbReference type="EMBL" id="EFB74798.1"/>
    </source>
</evidence>
<dbReference type="Proteomes" id="UP000003438">
    <property type="component" value="Unassembled WGS sequence"/>
</dbReference>
<protein>
    <submittedName>
        <fullName evidence="1">Uncharacterized protein</fullName>
    </submittedName>
</protein>